<dbReference type="GO" id="GO:0006355">
    <property type="term" value="P:regulation of DNA-templated transcription"/>
    <property type="evidence" value="ECO:0007669"/>
    <property type="project" value="InterPro"/>
</dbReference>
<dbReference type="SUPFAM" id="SSF52172">
    <property type="entry name" value="CheY-like"/>
    <property type="match status" value="1"/>
</dbReference>
<reference evidence="12 13" key="1">
    <citation type="submission" date="2016-10" db="EMBL/GenBank/DDBJ databases">
        <authorList>
            <person name="de Groot N.N."/>
        </authorList>
    </citation>
    <scope>NUCLEOTIDE SEQUENCE [LARGE SCALE GENOMIC DNA]</scope>
    <source>
        <strain evidence="12 13">AR40</strain>
    </source>
</reference>
<dbReference type="InterPro" id="IPR001789">
    <property type="entry name" value="Sig_transdc_resp-reg_receiver"/>
</dbReference>
<keyword evidence="6" id="KW-0804">Transcription</keyword>
<dbReference type="GO" id="GO:0000156">
    <property type="term" value="F:phosphorelay response regulator activity"/>
    <property type="evidence" value="ECO:0007669"/>
    <property type="project" value="TreeGrafter"/>
</dbReference>
<dbReference type="GO" id="GO:0005829">
    <property type="term" value="C:cytosol"/>
    <property type="evidence" value="ECO:0007669"/>
    <property type="project" value="TreeGrafter"/>
</dbReference>
<feature type="domain" description="OmpR/PhoB-type" evidence="11">
    <location>
        <begin position="131"/>
        <end position="230"/>
    </location>
</feature>
<sequence>MILTECKILLVDDEKKILEINKKLLSDSGFSNIITCEHACGADEVITDKAIDLVVLDIMLPDMNGLSLYEMWKKRGINVPVIFLSARDEETSRLKGLGLGADDYVTKPYTPEELLLRIKAVLRRTYHLTENKVVEMGTVKVDLSSGIVYRPEGQMELTAKEFTLFTKLYDNQGKIVSINALMDTLWPDGSFGLENSLVVHIRRLREKIEETPSDPKHLQTVRGLGYRLSVGGKS</sequence>
<evidence type="ECO:0000313" key="12">
    <source>
        <dbReference type="EMBL" id="SER70641.1"/>
    </source>
</evidence>
<evidence type="ECO:0000256" key="2">
    <source>
        <dbReference type="ARBA" id="ARBA00022553"/>
    </source>
</evidence>
<feature type="DNA-binding region" description="OmpR/PhoB-type" evidence="9">
    <location>
        <begin position="131"/>
        <end position="230"/>
    </location>
</feature>
<evidence type="ECO:0000256" key="7">
    <source>
        <dbReference type="ARBA" id="ARBA00024867"/>
    </source>
</evidence>
<protein>
    <recommendedName>
        <fullName evidence="1">Stage 0 sporulation protein A homolog</fullName>
    </recommendedName>
</protein>
<evidence type="ECO:0000256" key="4">
    <source>
        <dbReference type="ARBA" id="ARBA00023015"/>
    </source>
</evidence>
<proteinExistence type="predicted"/>
<dbReference type="SUPFAM" id="SSF46894">
    <property type="entry name" value="C-terminal effector domain of the bipartite response regulators"/>
    <property type="match status" value="1"/>
</dbReference>
<dbReference type="SMART" id="SM00862">
    <property type="entry name" value="Trans_reg_C"/>
    <property type="match status" value="1"/>
</dbReference>
<dbReference type="EMBL" id="FOGJ01000009">
    <property type="protein sequence ID" value="SER70641.1"/>
    <property type="molecule type" value="Genomic_DNA"/>
</dbReference>
<dbReference type="PROSITE" id="PS50110">
    <property type="entry name" value="RESPONSE_REGULATORY"/>
    <property type="match status" value="1"/>
</dbReference>
<dbReference type="AlphaFoldDB" id="A0A1H9RCI4"/>
<keyword evidence="4" id="KW-0805">Transcription regulation</keyword>
<dbReference type="InterPro" id="IPR011006">
    <property type="entry name" value="CheY-like_superfamily"/>
</dbReference>
<evidence type="ECO:0000259" key="11">
    <source>
        <dbReference type="PROSITE" id="PS51755"/>
    </source>
</evidence>
<evidence type="ECO:0000313" key="13">
    <source>
        <dbReference type="Proteomes" id="UP000182584"/>
    </source>
</evidence>
<dbReference type="InterPro" id="IPR001867">
    <property type="entry name" value="OmpR/PhoB-type_DNA-bd"/>
</dbReference>
<dbReference type="Pfam" id="PF00486">
    <property type="entry name" value="Trans_reg_C"/>
    <property type="match status" value="1"/>
</dbReference>
<dbReference type="CDD" id="cd17574">
    <property type="entry name" value="REC_OmpR"/>
    <property type="match status" value="1"/>
</dbReference>
<comment type="function">
    <text evidence="7">May play the central regulatory role in sporulation. It may be an element of the effector pathway responsible for the activation of sporulation genes in response to nutritional stress. Spo0A may act in concert with spo0H (a sigma factor) to control the expression of some genes that are critical to the sporulation process.</text>
</comment>
<keyword evidence="5 9" id="KW-0238">DNA-binding</keyword>
<name>A0A1H9RCI4_BUTFI</name>
<organism evidence="12 13">
    <name type="scientific">Butyrivibrio fibrisolvens</name>
    <dbReference type="NCBI Taxonomy" id="831"/>
    <lineage>
        <taxon>Bacteria</taxon>
        <taxon>Bacillati</taxon>
        <taxon>Bacillota</taxon>
        <taxon>Clostridia</taxon>
        <taxon>Lachnospirales</taxon>
        <taxon>Lachnospiraceae</taxon>
        <taxon>Butyrivibrio</taxon>
    </lineage>
</organism>
<dbReference type="OrthoDB" id="9790442at2"/>
<dbReference type="InterPro" id="IPR039420">
    <property type="entry name" value="WalR-like"/>
</dbReference>
<evidence type="ECO:0000256" key="6">
    <source>
        <dbReference type="ARBA" id="ARBA00023163"/>
    </source>
</evidence>
<dbReference type="SMART" id="SM00448">
    <property type="entry name" value="REC"/>
    <property type="match status" value="1"/>
</dbReference>
<evidence type="ECO:0000256" key="3">
    <source>
        <dbReference type="ARBA" id="ARBA00023012"/>
    </source>
</evidence>
<evidence type="ECO:0000256" key="1">
    <source>
        <dbReference type="ARBA" id="ARBA00018672"/>
    </source>
</evidence>
<dbReference type="Pfam" id="PF00072">
    <property type="entry name" value="Response_reg"/>
    <property type="match status" value="1"/>
</dbReference>
<dbReference type="Gene3D" id="6.10.250.690">
    <property type="match status" value="1"/>
</dbReference>
<dbReference type="Proteomes" id="UP000182584">
    <property type="component" value="Unassembled WGS sequence"/>
</dbReference>
<dbReference type="Gene3D" id="1.10.10.10">
    <property type="entry name" value="Winged helix-like DNA-binding domain superfamily/Winged helix DNA-binding domain"/>
    <property type="match status" value="1"/>
</dbReference>
<evidence type="ECO:0000256" key="8">
    <source>
        <dbReference type="PROSITE-ProRule" id="PRU00169"/>
    </source>
</evidence>
<feature type="domain" description="Response regulatory" evidence="10">
    <location>
        <begin position="7"/>
        <end position="122"/>
    </location>
</feature>
<accession>A0A1H9RCI4</accession>
<keyword evidence="2 8" id="KW-0597">Phosphoprotein</keyword>
<evidence type="ECO:0000256" key="5">
    <source>
        <dbReference type="ARBA" id="ARBA00023125"/>
    </source>
</evidence>
<dbReference type="RefSeq" id="WP_074755710.1">
    <property type="nucleotide sequence ID" value="NZ_FOGJ01000009.1"/>
</dbReference>
<dbReference type="GO" id="GO:0000976">
    <property type="term" value="F:transcription cis-regulatory region binding"/>
    <property type="evidence" value="ECO:0007669"/>
    <property type="project" value="TreeGrafter"/>
</dbReference>
<dbReference type="InterPro" id="IPR016032">
    <property type="entry name" value="Sig_transdc_resp-reg_C-effctor"/>
</dbReference>
<dbReference type="Gene3D" id="3.40.50.2300">
    <property type="match status" value="1"/>
</dbReference>
<dbReference type="PROSITE" id="PS51755">
    <property type="entry name" value="OMPR_PHOB"/>
    <property type="match status" value="1"/>
</dbReference>
<dbReference type="GO" id="GO:0032993">
    <property type="term" value="C:protein-DNA complex"/>
    <property type="evidence" value="ECO:0007669"/>
    <property type="project" value="TreeGrafter"/>
</dbReference>
<dbReference type="CDD" id="cd00383">
    <property type="entry name" value="trans_reg_C"/>
    <property type="match status" value="1"/>
</dbReference>
<gene>
    <name evidence="12" type="ORF">SAMN04487884_109120</name>
</gene>
<dbReference type="PANTHER" id="PTHR48111">
    <property type="entry name" value="REGULATOR OF RPOS"/>
    <property type="match status" value="1"/>
</dbReference>
<evidence type="ECO:0000259" key="10">
    <source>
        <dbReference type="PROSITE" id="PS50110"/>
    </source>
</evidence>
<feature type="modified residue" description="4-aspartylphosphate" evidence="8">
    <location>
        <position position="57"/>
    </location>
</feature>
<keyword evidence="3" id="KW-0902">Two-component regulatory system</keyword>
<evidence type="ECO:0000256" key="9">
    <source>
        <dbReference type="PROSITE-ProRule" id="PRU01091"/>
    </source>
</evidence>
<dbReference type="PANTHER" id="PTHR48111:SF40">
    <property type="entry name" value="PHOSPHATE REGULON TRANSCRIPTIONAL REGULATORY PROTEIN PHOB"/>
    <property type="match status" value="1"/>
</dbReference>
<dbReference type="InterPro" id="IPR036388">
    <property type="entry name" value="WH-like_DNA-bd_sf"/>
</dbReference>